<dbReference type="AlphaFoldDB" id="A0A2U8WBP1"/>
<dbReference type="InterPro" id="IPR008807">
    <property type="entry name" value="ROS_MUCR"/>
</dbReference>
<evidence type="ECO:0000256" key="1">
    <source>
        <dbReference type="ARBA" id="ARBA00007031"/>
    </source>
</evidence>
<dbReference type="GO" id="GO:0008270">
    <property type="term" value="F:zinc ion binding"/>
    <property type="evidence" value="ECO:0007669"/>
    <property type="project" value="InterPro"/>
</dbReference>
<dbReference type="EMBL" id="CP029550">
    <property type="protein sequence ID" value="AWN42870.1"/>
    <property type="molecule type" value="Genomic_DNA"/>
</dbReference>
<dbReference type="Gene3D" id="1.10.10.1550">
    <property type="entry name" value="ROS/MUCR transcriptional regulator protein"/>
    <property type="match status" value="1"/>
</dbReference>
<dbReference type="Proteomes" id="UP000245926">
    <property type="component" value="Chromosome"/>
</dbReference>
<dbReference type="GO" id="GO:0006355">
    <property type="term" value="P:regulation of DNA-templated transcription"/>
    <property type="evidence" value="ECO:0007669"/>
    <property type="project" value="InterPro"/>
</dbReference>
<keyword evidence="4" id="KW-1185">Reference proteome</keyword>
<accession>A0A2U8WBP1</accession>
<dbReference type="Pfam" id="PF05443">
    <property type="entry name" value="ROS_MUCR"/>
    <property type="match status" value="1"/>
</dbReference>
<evidence type="ECO:0000313" key="4">
    <source>
        <dbReference type="Proteomes" id="UP000245926"/>
    </source>
</evidence>
<dbReference type="GO" id="GO:0003677">
    <property type="term" value="F:DNA binding"/>
    <property type="evidence" value="ECO:0007669"/>
    <property type="project" value="InterPro"/>
</dbReference>
<reference evidence="4" key="1">
    <citation type="submission" date="2018-05" db="EMBL/GenBank/DDBJ databases">
        <title>Complete Genome Sequence of Methylobacterium sp. 17SD2-17.</title>
        <authorList>
            <person name="Srinivasan S."/>
        </authorList>
    </citation>
    <scope>NUCLEOTIDE SEQUENCE [LARGE SCALE GENOMIC DNA]</scope>
    <source>
        <strain evidence="4">17SD2-17</strain>
    </source>
</reference>
<comment type="similarity">
    <text evidence="1">Belongs to the ros/MucR family.</text>
</comment>
<evidence type="ECO:0000256" key="2">
    <source>
        <dbReference type="SAM" id="MobiDB-lite"/>
    </source>
</evidence>
<dbReference type="OrthoDB" id="9809693at2"/>
<dbReference type="KEGG" id="mets:DK389_23160"/>
<feature type="compositionally biased region" description="Low complexity" evidence="2">
    <location>
        <begin position="137"/>
        <end position="148"/>
    </location>
</feature>
<gene>
    <name evidence="3" type="ORF">DK389_23160</name>
</gene>
<protein>
    <submittedName>
        <fullName evidence="3">MucR family transcriptional regulator</fullName>
    </submittedName>
</protein>
<dbReference type="InterPro" id="IPR041920">
    <property type="entry name" value="ROS/MUCR_sf"/>
</dbReference>
<sequence>MSEIEESPSGNHIDLTVDVVSACLSNNHLAASDVPALISNVHATVSGLSQVAEPSEPEVKATPAQIRKSITPDALISFEDGKPYKTLKRHLTTHGLTPDGYREKWDLPRAYPMVTTSYSQARSSLAKSPGLGRQRQTSATKAAATAETVSGPAPAAEAPKSRGPRNKAAEAPAKPRSRRKAADLVLAE</sequence>
<name>A0A2U8WBP1_9HYPH</name>
<evidence type="ECO:0000313" key="3">
    <source>
        <dbReference type="EMBL" id="AWN42870.1"/>
    </source>
</evidence>
<feature type="region of interest" description="Disordered" evidence="2">
    <location>
        <begin position="122"/>
        <end position="188"/>
    </location>
</feature>
<dbReference type="RefSeq" id="WP_109893124.1">
    <property type="nucleotide sequence ID" value="NZ_CP029550.1"/>
</dbReference>
<organism evidence="3 4">
    <name type="scientific">Methylobacterium durans</name>
    <dbReference type="NCBI Taxonomy" id="2202825"/>
    <lineage>
        <taxon>Bacteria</taxon>
        <taxon>Pseudomonadati</taxon>
        <taxon>Pseudomonadota</taxon>
        <taxon>Alphaproteobacteria</taxon>
        <taxon>Hyphomicrobiales</taxon>
        <taxon>Methylobacteriaceae</taxon>
        <taxon>Methylobacterium</taxon>
    </lineage>
</organism>
<proteinExistence type="inferred from homology"/>